<evidence type="ECO:0000256" key="1">
    <source>
        <dbReference type="ARBA" id="ARBA00022656"/>
    </source>
</evidence>
<dbReference type="Pfam" id="PF01375">
    <property type="entry name" value="Enterotoxin_a"/>
    <property type="match status" value="1"/>
</dbReference>
<feature type="compositionally biased region" description="Low complexity" evidence="5">
    <location>
        <begin position="281"/>
        <end position="290"/>
    </location>
</feature>
<evidence type="ECO:0000256" key="4">
    <source>
        <dbReference type="ARBA" id="ARBA00023157"/>
    </source>
</evidence>
<dbReference type="Proteomes" id="UP000037136">
    <property type="component" value="Unassembled WGS sequence"/>
</dbReference>
<feature type="compositionally biased region" description="Basic and acidic residues" evidence="5">
    <location>
        <begin position="234"/>
        <end position="243"/>
    </location>
</feature>
<keyword evidence="3" id="KW-0843">Virulence</keyword>
<dbReference type="Gene3D" id="3.90.210.10">
    <property type="entry name" value="Heat-Labile Enterotoxin, subunit A"/>
    <property type="match status" value="1"/>
</dbReference>
<keyword evidence="4" id="KW-1015">Disulfide bond</keyword>
<keyword evidence="1" id="KW-0800">Toxin</keyword>
<dbReference type="OrthoDB" id="4919502at2759"/>
<reference evidence="6 7" key="1">
    <citation type="journal article" date="2015" name="BMC Genomics">
        <title>Gene expression during zombie ant biting behavior reflects the complexity underlying fungal parasitic behavioral manipulation.</title>
        <authorList>
            <person name="de Bekker C."/>
            <person name="Ohm R.A."/>
            <person name="Loreto R.G."/>
            <person name="Sebastian A."/>
            <person name="Albert I."/>
            <person name="Merrow M."/>
            <person name="Brachmann A."/>
            <person name="Hughes D.P."/>
        </authorList>
    </citation>
    <scope>NUCLEOTIDE SEQUENCE [LARGE SCALE GENOMIC DNA]</scope>
    <source>
        <strain evidence="6 7">SC16a</strain>
    </source>
</reference>
<protein>
    <submittedName>
        <fullName evidence="6">Enterotoxin</fullName>
    </submittedName>
</protein>
<keyword evidence="2" id="KW-0732">Signal</keyword>
<gene>
    <name evidence="6" type="ORF">XA68_13221</name>
</gene>
<dbReference type="GO" id="GO:0090729">
    <property type="term" value="F:toxin activity"/>
    <property type="evidence" value="ECO:0007669"/>
    <property type="project" value="UniProtKB-KW"/>
</dbReference>
<name>A0A2A9PBJ8_OPHUN</name>
<feature type="region of interest" description="Disordered" evidence="5">
    <location>
        <begin position="280"/>
        <end position="307"/>
    </location>
</feature>
<dbReference type="SUPFAM" id="SSF56399">
    <property type="entry name" value="ADP-ribosylation"/>
    <property type="match status" value="1"/>
</dbReference>
<dbReference type="InterPro" id="IPR001144">
    <property type="entry name" value="Enterotoxin_A"/>
</dbReference>
<evidence type="ECO:0000256" key="2">
    <source>
        <dbReference type="ARBA" id="ARBA00022729"/>
    </source>
</evidence>
<organism evidence="6 7">
    <name type="scientific">Ophiocordyceps unilateralis</name>
    <name type="common">Zombie-ant fungus</name>
    <name type="synonym">Torrubia unilateralis</name>
    <dbReference type="NCBI Taxonomy" id="268505"/>
    <lineage>
        <taxon>Eukaryota</taxon>
        <taxon>Fungi</taxon>
        <taxon>Dikarya</taxon>
        <taxon>Ascomycota</taxon>
        <taxon>Pezizomycotina</taxon>
        <taxon>Sordariomycetes</taxon>
        <taxon>Hypocreomycetidae</taxon>
        <taxon>Hypocreales</taxon>
        <taxon>Ophiocordycipitaceae</taxon>
        <taxon>Ophiocordyceps</taxon>
    </lineage>
</organism>
<evidence type="ECO:0000313" key="6">
    <source>
        <dbReference type="EMBL" id="PFH58779.1"/>
    </source>
</evidence>
<feature type="region of interest" description="Disordered" evidence="5">
    <location>
        <begin position="226"/>
        <end position="261"/>
    </location>
</feature>
<comment type="caution">
    <text evidence="6">The sequence shown here is derived from an EMBL/GenBank/DDBJ whole genome shotgun (WGS) entry which is preliminary data.</text>
</comment>
<sequence>MSLWLLRPEGVGAGPLLRRQHEALPQVVYRGDSRSPEVIKAEGGFHPLGEYWNNETAFSLDNHLFVNEEFLNSVWDELCHEENGTTISSPPQLDANYATAYVSTTASPQEAVEFSNGGWVYVIQATPNMLALQEDLFDEVLALGGIRWTQIRGYSRVRDHGTRPSFVDLVHDGHYILNPDFDQSRWGALTASDVPDSWDHHHPSQSALDFMQSVGASVAWTGRFPLLPSPPRASRPETTRVEASDLPGTSRQLPDDDDDDACRTRRLTCSALRRPSLLQVDDGSYTYTSDSDPDSDMQEPQRKKSRVDIHMMDHLPTSETRQQHSDAAQAAIPEPVRRRIEQGMQTDDDCSLILSQLAAMFPTLLHHSNMMWKRWQGGVCERLFARMPRTYLSRLWEGEEGSSRGKCPPSPCRKINKLEIDVKISPNFLAGTWDTILAGVAGRSPHLFIAKEPKAGFQTRKAFNLKQIFTSDQVPLREIDRISLIDVAKPSVMERDQWTLEGVTLRAQCVGSSHIIQVDRYRRLGRNLQHGNSWGPQVVWADMIQISDWHLLP</sequence>
<proteinExistence type="predicted"/>
<reference evidence="6 7" key="2">
    <citation type="journal article" date="2017" name="Sci. Rep.">
        <title>Ant-infecting Ophiocordyceps genomes reveal a high diversity of potential behavioral manipulation genes and a possible major role for enterotoxins.</title>
        <authorList>
            <person name="de Bekker C."/>
            <person name="Ohm R.A."/>
            <person name="Evans H.C."/>
            <person name="Brachmann A."/>
            <person name="Hughes D.P."/>
        </authorList>
    </citation>
    <scope>NUCLEOTIDE SEQUENCE [LARGE SCALE GENOMIC DNA]</scope>
    <source>
        <strain evidence="6 7">SC16a</strain>
    </source>
</reference>
<accession>A0A2A9PBJ8</accession>
<keyword evidence="7" id="KW-1185">Reference proteome</keyword>
<dbReference type="STRING" id="268505.A0A2A9PBJ8"/>
<evidence type="ECO:0000256" key="3">
    <source>
        <dbReference type="ARBA" id="ARBA00023026"/>
    </source>
</evidence>
<dbReference type="PRINTS" id="PR00771">
    <property type="entry name" value="ENTEROTOXINA"/>
</dbReference>
<dbReference type="EMBL" id="LAZP02000257">
    <property type="protein sequence ID" value="PFH58779.1"/>
    <property type="molecule type" value="Genomic_DNA"/>
</dbReference>
<evidence type="ECO:0000256" key="5">
    <source>
        <dbReference type="SAM" id="MobiDB-lite"/>
    </source>
</evidence>
<evidence type="ECO:0000313" key="7">
    <source>
        <dbReference type="Proteomes" id="UP000037136"/>
    </source>
</evidence>
<dbReference type="AlphaFoldDB" id="A0A2A9PBJ8"/>